<dbReference type="RefSeq" id="WP_085463504.1">
    <property type="nucleotide sequence ID" value="NZ_FXBL01000004.1"/>
</dbReference>
<keyword evidence="2" id="KW-1185">Reference proteome</keyword>
<evidence type="ECO:0000313" key="1">
    <source>
        <dbReference type="EMBL" id="SMH33409.1"/>
    </source>
</evidence>
<sequence>MPQVLNYRGSWDIDQKIGVVQLALAGGTVATTPSLDAANFTAVMTVLGSDPNIQYDPAQKRLFSPN</sequence>
<protein>
    <submittedName>
        <fullName evidence="1">Uncharacterized protein</fullName>
    </submittedName>
</protein>
<dbReference type="AlphaFoldDB" id="A0A1X7N7F4"/>
<proteinExistence type="predicted"/>
<name>A0A1X7N7F4_9HYPH</name>
<evidence type="ECO:0000313" key="2">
    <source>
        <dbReference type="Proteomes" id="UP000193083"/>
    </source>
</evidence>
<reference evidence="2" key="1">
    <citation type="submission" date="2017-04" db="EMBL/GenBank/DDBJ databases">
        <authorList>
            <person name="Varghese N."/>
            <person name="Submissions S."/>
        </authorList>
    </citation>
    <scope>NUCLEOTIDE SEQUENCE [LARGE SCALE GENOMIC DNA]</scope>
    <source>
        <strain evidence="2">B5P</strain>
    </source>
</reference>
<dbReference type="EMBL" id="FXBL01000004">
    <property type="protein sequence ID" value="SMH33409.1"/>
    <property type="molecule type" value="Genomic_DNA"/>
</dbReference>
<gene>
    <name evidence="1" type="ORF">SAMN02982922_1410</name>
</gene>
<dbReference type="Proteomes" id="UP000193083">
    <property type="component" value="Unassembled WGS sequence"/>
</dbReference>
<accession>A0A1X7N7F4</accession>
<organism evidence="1 2">
    <name type="scientific">Mesorhizobium australicum</name>
    <dbReference type="NCBI Taxonomy" id="536018"/>
    <lineage>
        <taxon>Bacteria</taxon>
        <taxon>Pseudomonadati</taxon>
        <taxon>Pseudomonadota</taxon>
        <taxon>Alphaproteobacteria</taxon>
        <taxon>Hyphomicrobiales</taxon>
        <taxon>Phyllobacteriaceae</taxon>
        <taxon>Mesorhizobium</taxon>
    </lineage>
</organism>